<dbReference type="AlphaFoldDB" id="A0AB39KYG5"/>
<reference evidence="1" key="1">
    <citation type="submission" date="2024-07" db="EMBL/GenBank/DDBJ databases">
        <authorList>
            <person name="fu j."/>
        </authorList>
    </citation>
    <scope>NUCLEOTIDE SEQUENCE</scope>
    <source>
        <strain evidence="1">P10A9</strain>
    </source>
</reference>
<organism evidence="1">
    <name type="scientific">Sinomonas puerhi</name>
    <dbReference type="NCBI Taxonomy" id="3238584"/>
    <lineage>
        <taxon>Bacteria</taxon>
        <taxon>Bacillati</taxon>
        <taxon>Actinomycetota</taxon>
        <taxon>Actinomycetes</taxon>
        <taxon>Micrococcales</taxon>
        <taxon>Micrococcaceae</taxon>
        <taxon>Sinomonas</taxon>
    </lineage>
</organism>
<accession>A0AB39KYG5</accession>
<protein>
    <submittedName>
        <fullName evidence="1">Uncharacterized protein</fullName>
    </submittedName>
</protein>
<proteinExistence type="predicted"/>
<dbReference type="KEGG" id="spue:AB5L97_10430"/>
<gene>
    <name evidence="1" type="ORF">AB5L97_10430</name>
</gene>
<sequence>MGGVHDEDELRARIIEFLGASTRNGLYRTNGLVKVVDLGNGRRLDSKGVEDAVNARSQRDISPYVLALCNGRAATLILGSSELLKLRATLLLGLGEARFLTSDERRVAFARTYRVYVPAGRKALEGIDQFRDRYQDVRRVEREEVIATVADIIMELLTSQQPSVDIVGSKAPWAYEIVDAQDDYLYPASVEGQVRTVIRRRTIRSIAPAITEFRQTYSDRVPGGSMPEARNVGQGRLTIQNLRPYEENGAPGYRYDIVISFPPLQRGKTLEIGWLLTHQLTKRDQWGPGIVHRVQLTPAVPIGKLSISVRFSPPLVPSNIWRVDNVAPQNIIEVEARGEALTPTQDRVQAVWEGVTLGRACGIVWNWPENLH</sequence>
<dbReference type="RefSeq" id="WP_369044662.1">
    <property type="nucleotide sequence ID" value="NZ_CP163302.1"/>
</dbReference>
<dbReference type="EMBL" id="CP163302">
    <property type="protein sequence ID" value="XDP43736.1"/>
    <property type="molecule type" value="Genomic_DNA"/>
</dbReference>
<name>A0AB39KYG5_9MICC</name>
<evidence type="ECO:0000313" key="1">
    <source>
        <dbReference type="EMBL" id="XDP43736.1"/>
    </source>
</evidence>